<gene>
    <name evidence="2" type="ORF">GGQ63_003119</name>
</gene>
<evidence type="ECO:0000259" key="1">
    <source>
        <dbReference type="Pfam" id="PF00814"/>
    </source>
</evidence>
<dbReference type="EMBL" id="JACHOO010000006">
    <property type="protein sequence ID" value="MBB5754044.1"/>
    <property type="molecule type" value="Genomic_DNA"/>
</dbReference>
<dbReference type="CDD" id="cd24032">
    <property type="entry name" value="ASKHA_NBD_TsaB"/>
    <property type="match status" value="1"/>
</dbReference>
<dbReference type="InterPro" id="IPR022496">
    <property type="entry name" value="T6A_TsaB"/>
</dbReference>
<accession>A0A7W9L318</accession>
<dbReference type="SUPFAM" id="SSF53067">
    <property type="entry name" value="Actin-like ATPase domain"/>
    <property type="match status" value="1"/>
</dbReference>
<dbReference type="GO" id="GO:0005829">
    <property type="term" value="C:cytosol"/>
    <property type="evidence" value="ECO:0007669"/>
    <property type="project" value="TreeGrafter"/>
</dbReference>
<keyword evidence="3" id="KW-1185">Reference proteome</keyword>
<name>A0A7W9L318_9HYPH</name>
<dbReference type="NCBIfam" id="TIGR03725">
    <property type="entry name" value="T6A_YeaZ"/>
    <property type="match status" value="1"/>
</dbReference>
<proteinExistence type="predicted"/>
<dbReference type="GO" id="GO:0002949">
    <property type="term" value="P:tRNA threonylcarbamoyladenosine modification"/>
    <property type="evidence" value="ECO:0007669"/>
    <property type="project" value="InterPro"/>
</dbReference>
<dbReference type="Pfam" id="PF00814">
    <property type="entry name" value="TsaD"/>
    <property type="match status" value="1"/>
</dbReference>
<reference evidence="2 3" key="1">
    <citation type="submission" date="2020-08" db="EMBL/GenBank/DDBJ databases">
        <title>Genomic Encyclopedia of Type Strains, Phase IV (KMG-IV): sequencing the most valuable type-strain genomes for metagenomic binning, comparative biology and taxonomic classification.</title>
        <authorList>
            <person name="Goeker M."/>
        </authorList>
    </citation>
    <scope>NUCLEOTIDE SEQUENCE [LARGE SCALE GENOMIC DNA]</scope>
    <source>
        <strain evidence="2 3">DSM 16268</strain>
    </source>
</reference>
<dbReference type="PANTHER" id="PTHR11735">
    <property type="entry name" value="TRNA N6-ADENOSINE THREONYLCARBAMOYLTRANSFERASE"/>
    <property type="match status" value="1"/>
</dbReference>
<dbReference type="PANTHER" id="PTHR11735:SF11">
    <property type="entry name" value="TRNA THREONYLCARBAMOYLADENOSINE BIOSYNTHESIS PROTEIN TSAB"/>
    <property type="match status" value="1"/>
</dbReference>
<dbReference type="InterPro" id="IPR000905">
    <property type="entry name" value="Gcp-like_dom"/>
</dbReference>
<dbReference type="InterPro" id="IPR043129">
    <property type="entry name" value="ATPase_NBD"/>
</dbReference>
<dbReference type="RefSeq" id="WP_183857389.1">
    <property type="nucleotide sequence ID" value="NZ_JACHOO010000006.1"/>
</dbReference>
<protein>
    <submittedName>
        <fullName evidence="2">tRNA threonylcarbamoyladenosine biosynthesis protein TsaB</fullName>
    </submittedName>
</protein>
<evidence type="ECO:0000313" key="2">
    <source>
        <dbReference type="EMBL" id="MBB5754044.1"/>
    </source>
</evidence>
<organism evidence="2 3">
    <name type="scientific">Prosthecomicrobium pneumaticum</name>
    <dbReference type="NCBI Taxonomy" id="81895"/>
    <lineage>
        <taxon>Bacteria</taxon>
        <taxon>Pseudomonadati</taxon>
        <taxon>Pseudomonadota</taxon>
        <taxon>Alphaproteobacteria</taxon>
        <taxon>Hyphomicrobiales</taxon>
        <taxon>Kaistiaceae</taxon>
        <taxon>Prosthecomicrobium</taxon>
    </lineage>
</organism>
<evidence type="ECO:0000313" key="3">
    <source>
        <dbReference type="Proteomes" id="UP000523821"/>
    </source>
</evidence>
<sequence>MIVLALDTALEDCAVALRLADGTIVRRVATVGRGHAEALMPAVAAVFAQAGIAPDAVDRIAVSIGPGSFTGLRVGVAAARGLALVAGRPAIGVSTLAAHAQSARAEAGAVSVLALLPARAGELYGQLFSADGTPDGPAAVLSPEAALARAAAVGARLAGAGAPEGGVPVVHRRSAPAIEAVLALGQALDPAAHPALPLYVKPADAAPQTGGRIARR</sequence>
<comment type="caution">
    <text evidence="2">The sequence shown here is derived from an EMBL/GenBank/DDBJ whole genome shotgun (WGS) entry which is preliminary data.</text>
</comment>
<dbReference type="Gene3D" id="3.30.420.40">
    <property type="match status" value="2"/>
</dbReference>
<dbReference type="Proteomes" id="UP000523821">
    <property type="component" value="Unassembled WGS sequence"/>
</dbReference>
<dbReference type="AlphaFoldDB" id="A0A7W9L318"/>
<feature type="domain" description="Gcp-like" evidence="1">
    <location>
        <begin position="32"/>
        <end position="126"/>
    </location>
</feature>